<keyword evidence="1" id="KW-0472">Membrane</keyword>
<comment type="caution">
    <text evidence="2">The sequence shown here is derived from an EMBL/GenBank/DDBJ whole genome shotgun (WGS) entry which is preliminary data.</text>
</comment>
<keyword evidence="1" id="KW-1133">Transmembrane helix</keyword>
<accession>A0AAP0RDB7</accession>
<evidence type="ECO:0000313" key="3">
    <source>
        <dbReference type="Proteomes" id="UP001415857"/>
    </source>
</evidence>
<dbReference type="Proteomes" id="UP001415857">
    <property type="component" value="Unassembled WGS sequence"/>
</dbReference>
<keyword evidence="3" id="KW-1185">Reference proteome</keyword>
<gene>
    <name evidence="2" type="ORF">L1049_022678</name>
</gene>
<keyword evidence="1" id="KW-0812">Transmembrane</keyword>
<evidence type="ECO:0000313" key="2">
    <source>
        <dbReference type="EMBL" id="KAK9275414.1"/>
    </source>
</evidence>
<reference evidence="2 3" key="1">
    <citation type="journal article" date="2024" name="Plant J.">
        <title>Genome sequences and population genomics reveal climatic adaptation and genomic divergence between two closely related sweetgum species.</title>
        <authorList>
            <person name="Xu W.Q."/>
            <person name="Ren C.Q."/>
            <person name="Zhang X.Y."/>
            <person name="Comes H.P."/>
            <person name="Liu X.H."/>
            <person name="Li Y.G."/>
            <person name="Kettle C.J."/>
            <person name="Jalonen R."/>
            <person name="Gaisberger H."/>
            <person name="Ma Y.Z."/>
            <person name="Qiu Y.X."/>
        </authorList>
    </citation>
    <scope>NUCLEOTIDE SEQUENCE [LARGE SCALE GENOMIC DNA]</scope>
    <source>
        <strain evidence="2">Hangzhou</strain>
    </source>
</reference>
<feature type="transmembrane region" description="Helical" evidence="1">
    <location>
        <begin position="95"/>
        <end position="117"/>
    </location>
</feature>
<sequence length="144" mass="16555">MLGFLWWWWRWWLGQRLREWQQGWWWRNMVKAVAVTAWKVVMRIFVKEMDFFSFCEGWAACRNPIFQVRSLQLASCSSSASSAFDGGDGGGGVGVVLALTAQSIIVMIYILSLLLTVADVYMKWVCKCSSTGWPPSSFFALFFL</sequence>
<dbReference type="AlphaFoldDB" id="A0AAP0RDB7"/>
<name>A0AAP0RDB7_LIQFO</name>
<proteinExistence type="predicted"/>
<protein>
    <submittedName>
        <fullName evidence="2">Uncharacterized protein</fullName>
    </submittedName>
</protein>
<organism evidence="2 3">
    <name type="scientific">Liquidambar formosana</name>
    <name type="common">Formosan gum</name>
    <dbReference type="NCBI Taxonomy" id="63359"/>
    <lineage>
        <taxon>Eukaryota</taxon>
        <taxon>Viridiplantae</taxon>
        <taxon>Streptophyta</taxon>
        <taxon>Embryophyta</taxon>
        <taxon>Tracheophyta</taxon>
        <taxon>Spermatophyta</taxon>
        <taxon>Magnoliopsida</taxon>
        <taxon>eudicotyledons</taxon>
        <taxon>Gunneridae</taxon>
        <taxon>Pentapetalae</taxon>
        <taxon>Saxifragales</taxon>
        <taxon>Altingiaceae</taxon>
        <taxon>Liquidambar</taxon>
    </lineage>
</organism>
<dbReference type="EMBL" id="JBBPBK010000011">
    <property type="protein sequence ID" value="KAK9275414.1"/>
    <property type="molecule type" value="Genomic_DNA"/>
</dbReference>
<evidence type="ECO:0000256" key="1">
    <source>
        <dbReference type="SAM" id="Phobius"/>
    </source>
</evidence>